<name>A0ABN7SNU4_OIKDI</name>
<accession>A0ABN7SNU4</accession>
<organism evidence="1 2">
    <name type="scientific">Oikopleura dioica</name>
    <name type="common">Tunicate</name>
    <dbReference type="NCBI Taxonomy" id="34765"/>
    <lineage>
        <taxon>Eukaryota</taxon>
        <taxon>Metazoa</taxon>
        <taxon>Chordata</taxon>
        <taxon>Tunicata</taxon>
        <taxon>Appendicularia</taxon>
        <taxon>Copelata</taxon>
        <taxon>Oikopleuridae</taxon>
        <taxon>Oikopleura</taxon>
    </lineage>
</organism>
<proteinExistence type="predicted"/>
<sequence length="213" mass="24342">MMSKLEDATDLMGELIDLVSDKTYGDSFASFVFKTGQVSQLIEALALEIKDQAGAKDWMGKVKEHWGIVQKSVSQIDSSDSANENPCTIQELFQQRSPAAVEAMKEAKKEMDRVRQEIEDFFANKYKTDKSFHEDQFSPSYSSDSANENPCTIQELFQQRSPAAVEAMKEAKKEMDRVRQEIEDFFANKTTNSIKFSVGRRVNEGLYNLRRFF</sequence>
<keyword evidence="2" id="KW-1185">Reference proteome</keyword>
<protein>
    <submittedName>
        <fullName evidence="1">Oidioi.mRNA.OKI2018_I69.chr1.g474.t1.cds</fullName>
    </submittedName>
</protein>
<evidence type="ECO:0000313" key="1">
    <source>
        <dbReference type="EMBL" id="CAG5102803.1"/>
    </source>
</evidence>
<reference evidence="1 2" key="1">
    <citation type="submission" date="2021-04" db="EMBL/GenBank/DDBJ databases">
        <authorList>
            <person name="Bliznina A."/>
        </authorList>
    </citation>
    <scope>NUCLEOTIDE SEQUENCE [LARGE SCALE GENOMIC DNA]</scope>
</reference>
<evidence type="ECO:0000313" key="2">
    <source>
        <dbReference type="Proteomes" id="UP001158576"/>
    </source>
</evidence>
<gene>
    <name evidence="1" type="ORF">OKIOD_LOCUS9239</name>
</gene>
<dbReference type="Proteomes" id="UP001158576">
    <property type="component" value="Chromosome 1"/>
</dbReference>
<dbReference type="EMBL" id="OU015566">
    <property type="protein sequence ID" value="CAG5102803.1"/>
    <property type="molecule type" value="Genomic_DNA"/>
</dbReference>